<name>A0A6A5C9A0_NAEFO</name>
<dbReference type="GeneID" id="68119001"/>
<dbReference type="Gene3D" id="3.80.10.10">
    <property type="entry name" value="Ribonuclease Inhibitor"/>
    <property type="match status" value="2"/>
</dbReference>
<dbReference type="InterPro" id="IPR001611">
    <property type="entry name" value="Leu-rich_rpt"/>
</dbReference>
<dbReference type="VEuPathDB" id="AmoebaDB:NF0078910"/>
<organism evidence="1 2">
    <name type="scientific">Naegleria fowleri</name>
    <name type="common">Brain eating amoeba</name>
    <dbReference type="NCBI Taxonomy" id="5763"/>
    <lineage>
        <taxon>Eukaryota</taxon>
        <taxon>Discoba</taxon>
        <taxon>Heterolobosea</taxon>
        <taxon>Tetramitia</taxon>
        <taxon>Eutetramitia</taxon>
        <taxon>Vahlkampfiidae</taxon>
        <taxon>Naegleria</taxon>
    </lineage>
</organism>
<evidence type="ECO:0000313" key="1">
    <source>
        <dbReference type="EMBL" id="KAF0981925.1"/>
    </source>
</evidence>
<keyword evidence="2" id="KW-1185">Reference proteome</keyword>
<dbReference type="Proteomes" id="UP000444721">
    <property type="component" value="Unassembled WGS sequence"/>
</dbReference>
<accession>A0A6A5C9A0</accession>
<dbReference type="Pfam" id="PF13516">
    <property type="entry name" value="LRR_6"/>
    <property type="match status" value="3"/>
</dbReference>
<proteinExistence type="predicted"/>
<dbReference type="SUPFAM" id="SSF52047">
    <property type="entry name" value="RNI-like"/>
    <property type="match status" value="1"/>
</dbReference>
<dbReference type="InterPro" id="IPR032675">
    <property type="entry name" value="LRR_dom_sf"/>
</dbReference>
<dbReference type="VEuPathDB" id="AmoebaDB:FDP41_011786"/>
<dbReference type="VEuPathDB" id="AmoebaDB:NfTy_021690"/>
<dbReference type="AlphaFoldDB" id="A0A6A5C9A0"/>
<sequence>MNNNIGNDSVKVITSSTYMNNLKELCLYNNHIGEEGAKYISNSDNNIGDRGVQFIATSEILTRLIELCLNGSNVTHFGALLIASSECMQNLTRLELSSNNIDATIATAAITE</sequence>
<protein>
    <submittedName>
        <fullName evidence="1">Uncharacterized protein</fullName>
    </submittedName>
</protein>
<dbReference type="RefSeq" id="XP_044566638.1">
    <property type="nucleotide sequence ID" value="XM_044702233.1"/>
</dbReference>
<dbReference type="OMA" id="ASSECMQ"/>
<dbReference type="EMBL" id="VFQX01000012">
    <property type="protein sequence ID" value="KAF0981925.1"/>
    <property type="molecule type" value="Genomic_DNA"/>
</dbReference>
<dbReference type="OrthoDB" id="8436363at2759"/>
<gene>
    <name evidence="1" type="ORF">FDP41_011786</name>
</gene>
<comment type="caution">
    <text evidence="1">The sequence shown here is derived from an EMBL/GenBank/DDBJ whole genome shotgun (WGS) entry which is preliminary data.</text>
</comment>
<reference evidence="1 2" key="1">
    <citation type="journal article" date="2019" name="Sci. Rep.">
        <title>Nanopore sequencing improves the draft genome of the human pathogenic amoeba Naegleria fowleri.</title>
        <authorList>
            <person name="Liechti N."/>
            <person name="Schurch N."/>
            <person name="Bruggmann R."/>
            <person name="Wittwer M."/>
        </authorList>
    </citation>
    <scope>NUCLEOTIDE SEQUENCE [LARGE SCALE GENOMIC DNA]</scope>
    <source>
        <strain evidence="1 2">ATCC 30894</strain>
    </source>
</reference>
<evidence type="ECO:0000313" key="2">
    <source>
        <dbReference type="Proteomes" id="UP000444721"/>
    </source>
</evidence>